<accession>A0AA48LYU9</accession>
<gene>
    <name evidence="1" type="ORF">AMST5_00736</name>
</gene>
<name>A0AA48LYU9_9ZZZZ</name>
<protein>
    <submittedName>
        <fullName evidence="1">Uncharacterized protein</fullName>
    </submittedName>
</protein>
<reference evidence="1" key="1">
    <citation type="submission" date="2023-07" db="EMBL/GenBank/DDBJ databases">
        <authorList>
            <person name="Pelsma A.J. K."/>
        </authorList>
    </citation>
    <scope>NUCLEOTIDE SEQUENCE</scope>
</reference>
<dbReference type="AlphaFoldDB" id="A0AA48LYU9"/>
<organism evidence="1">
    <name type="scientific">freshwater sediment metagenome</name>
    <dbReference type="NCBI Taxonomy" id="556182"/>
    <lineage>
        <taxon>unclassified sequences</taxon>
        <taxon>metagenomes</taxon>
        <taxon>ecological metagenomes</taxon>
    </lineage>
</organism>
<sequence>MRDIAEQIDHQLQIWQKERSARIPEQAKQIIVAAVSAIVYDPHPGWRLPGPMGFSLSMDEGLREVQQDAINKLPELLDEVAKGSPDRTNINTFVLLHMMSGITERICPFDKTL</sequence>
<evidence type="ECO:0000313" key="1">
    <source>
        <dbReference type="EMBL" id="CAJ0854396.1"/>
    </source>
</evidence>
<proteinExistence type="predicted"/>
<dbReference type="EMBL" id="OY288114">
    <property type="protein sequence ID" value="CAJ0854396.1"/>
    <property type="molecule type" value="Genomic_DNA"/>
</dbReference>